<gene>
    <name evidence="1" type="ORF">AB205_0074250</name>
</gene>
<sequence>MLWFETCPFNQINDISNVKHKNFIHQRCWFVQKPFSSAHVNVHGVKCFLLNNVWLLLSMLNSSFGSKLVFTVTMGAFTKGKSTLHYKCTFSVVSVH</sequence>
<protein>
    <submittedName>
        <fullName evidence="1">Uncharacterized protein</fullName>
    </submittedName>
</protein>
<dbReference type="AlphaFoldDB" id="A0A2G9R7X0"/>
<accession>A0A2G9R7X0</accession>
<name>A0A2G9R7X0_AQUCT</name>
<dbReference type="EMBL" id="KV955588">
    <property type="protein sequence ID" value="PIO23949.1"/>
    <property type="molecule type" value="Genomic_DNA"/>
</dbReference>
<evidence type="ECO:0000313" key="1">
    <source>
        <dbReference type="EMBL" id="PIO23949.1"/>
    </source>
</evidence>
<organism evidence="1">
    <name type="scientific">Aquarana catesbeiana</name>
    <name type="common">American bullfrog</name>
    <name type="synonym">Rana catesbeiana</name>
    <dbReference type="NCBI Taxonomy" id="8400"/>
    <lineage>
        <taxon>Eukaryota</taxon>
        <taxon>Metazoa</taxon>
        <taxon>Chordata</taxon>
        <taxon>Craniata</taxon>
        <taxon>Vertebrata</taxon>
        <taxon>Euteleostomi</taxon>
        <taxon>Amphibia</taxon>
        <taxon>Batrachia</taxon>
        <taxon>Anura</taxon>
        <taxon>Neobatrachia</taxon>
        <taxon>Ranoidea</taxon>
        <taxon>Ranidae</taxon>
        <taxon>Aquarana</taxon>
    </lineage>
</organism>
<proteinExistence type="predicted"/>
<feature type="non-terminal residue" evidence="1">
    <location>
        <position position="96"/>
    </location>
</feature>
<reference evidence="1" key="1">
    <citation type="submission" date="2017-08" db="EMBL/GenBank/DDBJ databases">
        <title>Assembly of the North American Bullfrog Genome.</title>
        <authorList>
            <person name="Warren R.L."/>
            <person name="Vandervalk B.P."/>
            <person name="Kucuk E."/>
            <person name="Birol I."/>
            <person name="Helbing C."/>
            <person name="Pandoh P."/>
            <person name="Behsaz B."/>
            <person name="Mohamadi H."/>
            <person name="Chu J."/>
            <person name="Jackman S."/>
            <person name="Hammond S.A."/>
            <person name="Veldhoen N."/>
            <person name="Kirk H."/>
            <person name="Zhao Y."/>
            <person name="Coope R."/>
            <person name="Pleasance S."/>
            <person name="Moore R."/>
            <person name="Holt R."/>
        </authorList>
    </citation>
    <scope>NUCLEOTIDE SEQUENCE</scope>
    <source>
        <strain evidence="1">Bruno</strain>
        <tissue evidence="1">Liver</tissue>
    </source>
</reference>